<dbReference type="CDD" id="cd01174">
    <property type="entry name" value="ribokinase"/>
    <property type="match status" value="1"/>
</dbReference>
<keyword evidence="8 9" id="KW-0119">Carbohydrate metabolism</keyword>
<comment type="catalytic activity">
    <reaction evidence="9">
        <text>D-ribose + ATP = D-ribose 5-phosphate + ADP + H(+)</text>
        <dbReference type="Rhea" id="RHEA:13697"/>
        <dbReference type="ChEBI" id="CHEBI:15378"/>
        <dbReference type="ChEBI" id="CHEBI:30616"/>
        <dbReference type="ChEBI" id="CHEBI:47013"/>
        <dbReference type="ChEBI" id="CHEBI:78346"/>
        <dbReference type="ChEBI" id="CHEBI:456216"/>
        <dbReference type="EC" id="2.7.1.15"/>
    </reaction>
</comment>
<comment type="caution">
    <text evidence="9">Lacks conserved residue(s) required for the propagation of feature annotation.</text>
</comment>
<evidence type="ECO:0000256" key="9">
    <source>
        <dbReference type="HAMAP-Rule" id="MF_01987"/>
    </source>
</evidence>
<feature type="binding site" evidence="9">
    <location>
        <position position="179"/>
    </location>
    <ligand>
        <name>ATP</name>
        <dbReference type="ChEBI" id="CHEBI:30616"/>
    </ligand>
</feature>
<keyword evidence="2 9" id="KW-0479">Metal-binding</keyword>
<keyword evidence="7 9" id="KW-0630">Potassium</keyword>
<gene>
    <name evidence="9" type="primary">rbsK</name>
    <name evidence="11" type="ORF">DDE20_12325</name>
</gene>
<feature type="domain" description="Carbohydrate kinase PfkB" evidence="10">
    <location>
        <begin position="3"/>
        <end position="280"/>
    </location>
</feature>
<dbReference type="EC" id="2.7.1.15" evidence="9"/>
<evidence type="ECO:0000256" key="8">
    <source>
        <dbReference type="ARBA" id="ARBA00023277"/>
    </source>
</evidence>
<comment type="subunit">
    <text evidence="9">Homodimer.</text>
</comment>
<dbReference type="RefSeq" id="WP_116558810.1">
    <property type="nucleotide sequence ID" value="NZ_QDKM01000005.1"/>
</dbReference>
<evidence type="ECO:0000313" key="11">
    <source>
        <dbReference type="EMBL" id="PVH28360.1"/>
    </source>
</evidence>
<feature type="binding site" evidence="9">
    <location>
        <position position="271"/>
    </location>
    <ligand>
        <name>K(+)</name>
        <dbReference type="ChEBI" id="CHEBI:29103"/>
    </ligand>
</feature>
<dbReference type="Pfam" id="PF00294">
    <property type="entry name" value="PfkB"/>
    <property type="match status" value="1"/>
</dbReference>
<comment type="activity regulation">
    <text evidence="9">Activated by a monovalent cation that binds near, but not in, the active site. The most likely occupant of the site in vivo is potassium. Ion binding induces a conformational change that may alter substrate affinity.</text>
</comment>
<feature type="binding site" evidence="9">
    <location>
        <begin position="205"/>
        <end position="210"/>
    </location>
    <ligand>
        <name>ATP</name>
        <dbReference type="ChEBI" id="CHEBI:30616"/>
    </ligand>
</feature>
<organism evidence="11 12">
    <name type="scientific">Pararhodobacter oceanensis</name>
    <dbReference type="NCBI Taxonomy" id="2172121"/>
    <lineage>
        <taxon>Bacteria</taxon>
        <taxon>Pseudomonadati</taxon>
        <taxon>Pseudomonadota</taxon>
        <taxon>Alphaproteobacteria</taxon>
        <taxon>Rhodobacterales</taxon>
        <taxon>Paracoccaceae</taxon>
        <taxon>Pararhodobacter</taxon>
    </lineage>
</organism>
<accession>A0A2T8HSE3</accession>
<feature type="binding site" evidence="9">
    <location>
        <position position="234"/>
    </location>
    <ligand>
        <name>K(+)</name>
        <dbReference type="ChEBI" id="CHEBI:29103"/>
    </ligand>
</feature>
<dbReference type="GO" id="GO:0005524">
    <property type="term" value="F:ATP binding"/>
    <property type="evidence" value="ECO:0007669"/>
    <property type="project" value="UniProtKB-UniRule"/>
</dbReference>
<name>A0A2T8HSE3_9RHOB</name>
<keyword evidence="3 9" id="KW-0547">Nucleotide-binding</keyword>
<feature type="active site" description="Proton acceptor" evidence="9">
    <location>
        <position position="238"/>
    </location>
</feature>
<dbReference type="EMBL" id="QDKM01000005">
    <property type="protein sequence ID" value="PVH28360.1"/>
    <property type="molecule type" value="Genomic_DNA"/>
</dbReference>
<dbReference type="GO" id="GO:0046872">
    <property type="term" value="F:metal ion binding"/>
    <property type="evidence" value="ECO:0007669"/>
    <property type="project" value="UniProtKB-KW"/>
</dbReference>
<dbReference type="PANTHER" id="PTHR10584">
    <property type="entry name" value="SUGAR KINASE"/>
    <property type="match status" value="1"/>
</dbReference>
<proteinExistence type="inferred from homology"/>
<reference evidence="11 12" key="1">
    <citation type="submission" date="2018-04" db="EMBL/GenBank/DDBJ databases">
        <title>Pararhodobacter oceanense sp. nov., isolated from marine intertidal sediment.</title>
        <authorList>
            <person name="Wang X.-L."/>
            <person name="Du Z.-J."/>
        </authorList>
    </citation>
    <scope>NUCLEOTIDE SEQUENCE [LARGE SCALE GENOMIC DNA]</scope>
    <source>
        <strain evidence="11 12">AM505</strain>
    </source>
</reference>
<feature type="binding site" evidence="9">
    <location>
        <position position="238"/>
    </location>
    <ligand>
        <name>substrate</name>
    </ligand>
</feature>
<protein>
    <recommendedName>
        <fullName evidence="9">Ribokinase</fullName>
        <shortName evidence="9">RK</shortName>
        <ecNumber evidence="9">2.7.1.15</ecNumber>
    </recommendedName>
</protein>
<dbReference type="InterPro" id="IPR011611">
    <property type="entry name" value="PfkB_dom"/>
</dbReference>
<feature type="binding site" evidence="9">
    <location>
        <position position="232"/>
    </location>
    <ligand>
        <name>K(+)</name>
        <dbReference type="ChEBI" id="CHEBI:29103"/>
    </ligand>
</feature>
<keyword evidence="6 9" id="KW-0460">Magnesium</keyword>
<dbReference type="GO" id="GO:0005737">
    <property type="term" value="C:cytoplasm"/>
    <property type="evidence" value="ECO:0007669"/>
    <property type="project" value="UniProtKB-SubCell"/>
</dbReference>
<evidence type="ECO:0000313" key="12">
    <source>
        <dbReference type="Proteomes" id="UP000245911"/>
    </source>
</evidence>
<keyword evidence="4 9" id="KW-0418">Kinase</keyword>
<dbReference type="Proteomes" id="UP000245911">
    <property type="component" value="Unassembled WGS sequence"/>
</dbReference>
<keyword evidence="1 9" id="KW-0808">Transferase</keyword>
<feature type="binding site" evidence="9">
    <location>
        <position position="273"/>
    </location>
    <ligand>
        <name>K(+)</name>
        <dbReference type="ChEBI" id="CHEBI:29103"/>
    </ligand>
</feature>
<dbReference type="PANTHER" id="PTHR10584:SF166">
    <property type="entry name" value="RIBOKINASE"/>
    <property type="match status" value="1"/>
</dbReference>
<dbReference type="SUPFAM" id="SSF53613">
    <property type="entry name" value="Ribokinase-like"/>
    <property type="match status" value="1"/>
</dbReference>
<evidence type="ECO:0000256" key="7">
    <source>
        <dbReference type="ARBA" id="ARBA00022958"/>
    </source>
</evidence>
<evidence type="ECO:0000256" key="2">
    <source>
        <dbReference type="ARBA" id="ARBA00022723"/>
    </source>
</evidence>
<comment type="caution">
    <text evidence="11">The sequence shown here is derived from an EMBL/GenBank/DDBJ whole genome shotgun (WGS) entry which is preliminary data.</text>
</comment>
<evidence type="ECO:0000256" key="3">
    <source>
        <dbReference type="ARBA" id="ARBA00022741"/>
    </source>
</evidence>
<keyword evidence="12" id="KW-1185">Reference proteome</keyword>
<comment type="pathway">
    <text evidence="9">Carbohydrate metabolism; D-ribose degradation; D-ribose 5-phosphate from beta-D-ribopyranose: step 2/2.</text>
</comment>
<evidence type="ECO:0000256" key="5">
    <source>
        <dbReference type="ARBA" id="ARBA00022840"/>
    </source>
</evidence>
<dbReference type="AlphaFoldDB" id="A0A2T8HSE3"/>
<feature type="binding site" evidence="9">
    <location>
        <begin position="237"/>
        <end position="238"/>
    </location>
    <ligand>
        <name>ATP</name>
        <dbReference type="ChEBI" id="CHEBI:30616"/>
    </ligand>
</feature>
<comment type="subcellular location">
    <subcellularLocation>
        <location evidence="9">Cytoplasm</location>
    </subcellularLocation>
</comment>
<feature type="binding site" evidence="9">
    <location>
        <begin position="38"/>
        <end position="42"/>
    </location>
    <ligand>
        <name>substrate</name>
    </ligand>
</feature>
<dbReference type="GO" id="GO:0019303">
    <property type="term" value="P:D-ribose catabolic process"/>
    <property type="evidence" value="ECO:0007669"/>
    <property type="project" value="UniProtKB-UniRule"/>
</dbReference>
<comment type="similarity">
    <text evidence="9">Belongs to the carbohydrate kinase PfkB family. Ribokinase subfamily.</text>
</comment>
<dbReference type="Gene3D" id="3.40.1190.20">
    <property type="match status" value="1"/>
</dbReference>
<evidence type="ECO:0000256" key="6">
    <source>
        <dbReference type="ARBA" id="ARBA00022842"/>
    </source>
</evidence>
<comment type="cofactor">
    <cofactor evidence="9">
        <name>Mg(2+)</name>
        <dbReference type="ChEBI" id="CHEBI:18420"/>
    </cofactor>
    <text evidence="9">Requires a divalent cation, most likely magnesium in vivo, as an electrophilic catalyst to aid phosphoryl group transfer. It is the chelate of the metal and the nucleotide that is the actual substrate.</text>
</comment>
<comment type="function">
    <text evidence="9">Catalyzes the phosphorylation of ribose at O-5 in a reaction requiring ATP and magnesium. The resulting D-ribose-5-phosphate can then be used either for sythesis of nucleotides, histidine, and tryptophan, or as a component of the pentose phosphate pathway.</text>
</comment>
<dbReference type="PRINTS" id="PR00990">
    <property type="entry name" value="RIBOKINASE"/>
</dbReference>
<dbReference type="InterPro" id="IPR002139">
    <property type="entry name" value="Ribo/fructo_kinase"/>
</dbReference>
<dbReference type="HAMAP" id="MF_01987">
    <property type="entry name" value="Ribokinase"/>
    <property type="match status" value="1"/>
</dbReference>
<sequence length="291" mass="29991">MTVYCLGSINIDNFYRLQALPKAGETLAATGFSRGLGGKGINQSIAALRAGAEVVHIGAIGRDDAWIEGELTRHGVAMGAVSRVEVATGHAIVAIDDAGENQIIIHSGANNAQSSEMIRFTLSGAKAGDILLLQNETSHQVEAAKLAHAAGMQVFYSAAPFALEPLRAVLPYVTHLLLNEGEGAELVAATGVALEQQPVQAVIMTRGAQGADWIEQGKAPQHTPPIKVQPVDTTGAGDCFAGSLAAALDTGADPAAAMRYAAAAAALQVTRAGTADAMPSRADVKNFMDNS</sequence>
<evidence type="ECO:0000256" key="1">
    <source>
        <dbReference type="ARBA" id="ARBA00022679"/>
    </source>
</evidence>
<keyword evidence="5 9" id="KW-0067">ATP-binding</keyword>
<dbReference type="OrthoDB" id="9775849at2"/>
<feature type="binding site" evidence="9">
    <location>
        <position position="136"/>
    </location>
    <ligand>
        <name>substrate</name>
    </ligand>
</feature>
<dbReference type="InterPro" id="IPR029056">
    <property type="entry name" value="Ribokinase-like"/>
</dbReference>
<feature type="binding site" evidence="9">
    <location>
        <begin position="10"/>
        <end position="12"/>
    </location>
    <ligand>
        <name>substrate</name>
    </ligand>
</feature>
<dbReference type="GO" id="GO:0004747">
    <property type="term" value="F:ribokinase activity"/>
    <property type="evidence" value="ECO:0007669"/>
    <property type="project" value="UniProtKB-UniRule"/>
</dbReference>
<keyword evidence="9" id="KW-0963">Cytoplasm</keyword>
<evidence type="ECO:0000259" key="10">
    <source>
        <dbReference type="Pfam" id="PF00294"/>
    </source>
</evidence>
<evidence type="ECO:0000256" key="4">
    <source>
        <dbReference type="ARBA" id="ARBA00022777"/>
    </source>
</evidence>
<dbReference type="UniPathway" id="UPA00916">
    <property type="reaction ID" value="UER00889"/>
</dbReference>
<dbReference type="InterPro" id="IPR011877">
    <property type="entry name" value="Ribokinase"/>
</dbReference>
<feature type="binding site" evidence="9">
    <location>
        <position position="268"/>
    </location>
    <ligand>
        <name>K(+)</name>
        <dbReference type="ChEBI" id="CHEBI:29103"/>
    </ligand>
</feature>